<organism evidence="1 2">
    <name type="scientific">Streblomastix strix</name>
    <dbReference type="NCBI Taxonomy" id="222440"/>
    <lineage>
        <taxon>Eukaryota</taxon>
        <taxon>Metamonada</taxon>
        <taxon>Preaxostyla</taxon>
        <taxon>Oxymonadida</taxon>
        <taxon>Streblomastigidae</taxon>
        <taxon>Streblomastix</taxon>
    </lineage>
</organism>
<dbReference type="Proteomes" id="UP000324800">
    <property type="component" value="Unassembled WGS sequence"/>
</dbReference>
<sequence length="120" mass="12839">MHRDGLFELSLKFLRPLIRGQDATPQPAVGAVQGSGDILLSRRSFYGGAGGLNTQSSKKAIGPGAESAKPGETFNKDILDVILLFLYNILTIGSNNAQDVAIKIRKKVTEIANQADQEGQ</sequence>
<proteinExistence type="predicted"/>
<dbReference type="EMBL" id="SNRW01038403">
    <property type="protein sequence ID" value="KAA6353291.1"/>
    <property type="molecule type" value="Genomic_DNA"/>
</dbReference>
<protein>
    <submittedName>
        <fullName evidence="1">Uncharacterized protein</fullName>
    </submittedName>
</protein>
<comment type="caution">
    <text evidence="1">The sequence shown here is derived from an EMBL/GenBank/DDBJ whole genome shotgun (WGS) entry which is preliminary data.</text>
</comment>
<gene>
    <name evidence="1" type="ORF">EZS28_051182</name>
</gene>
<evidence type="ECO:0000313" key="1">
    <source>
        <dbReference type="EMBL" id="KAA6353291.1"/>
    </source>
</evidence>
<accession>A0A5J4T6F3</accession>
<feature type="non-terminal residue" evidence="1">
    <location>
        <position position="120"/>
    </location>
</feature>
<name>A0A5J4T6F3_9EUKA</name>
<reference evidence="1 2" key="1">
    <citation type="submission" date="2019-03" db="EMBL/GenBank/DDBJ databases">
        <title>Single cell metagenomics reveals metabolic interactions within the superorganism composed of flagellate Streblomastix strix and complex community of Bacteroidetes bacteria on its surface.</title>
        <authorList>
            <person name="Treitli S.C."/>
            <person name="Kolisko M."/>
            <person name="Husnik F."/>
            <person name="Keeling P."/>
            <person name="Hampl V."/>
        </authorList>
    </citation>
    <scope>NUCLEOTIDE SEQUENCE [LARGE SCALE GENOMIC DNA]</scope>
    <source>
        <strain evidence="1">ST1C</strain>
    </source>
</reference>
<dbReference type="AlphaFoldDB" id="A0A5J4T6F3"/>
<evidence type="ECO:0000313" key="2">
    <source>
        <dbReference type="Proteomes" id="UP000324800"/>
    </source>
</evidence>